<evidence type="ECO:0000313" key="1">
    <source>
        <dbReference type="EMBL" id="KAH9294121.1"/>
    </source>
</evidence>
<accession>A0AA38C7Q0</accession>
<dbReference type="EMBL" id="JAHRHJ020000372">
    <property type="protein sequence ID" value="KAH9294121.1"/>
    <property type="molecule type" value="Genomic_DNA"/>
</dbReference>
<dbReference type="Proteomes" id="UP000824469">
    <property type="component" value="Unassembled WGS sequence"/>
</dbReference>
<comment type="caution">
    <text evidence="1">The sequence shown here is derived from an EMBL/GenBank/DDBJ whole genome shotgun (WGS) entry which is preliminary data.</text>
</comment>
<evidence type="ECO:0000313" key="2">
    <source>
        <dbReference type="Proteomes" id="UP000824469"/>
    </source>
</evidence>
<proteinExistence type="predicted"/>
<sequence length="113" mass="12722">FKFKRIRWRWRWTTFRLYCNIEGKPHVMLSGCLPLPPRAPHPPLVAVDATNPNVGHSVAPIVLLGRVIDTVPHLGTATVRARRHIPQLASRAGAHYFGNLGGVLYLNRQLTSR</sequence>
<protein>
    <submittedName>
        <fullName evidence="1">Uncharacterized protein</fullName>
    </submittedName>
</protein>
<name>A0AA38C7Q0_TAXCH</name>
<reference evidence="1 2" key="1">
    <citation type="journal article" date="2021" name="Nat. Plants">
        <title>The Taxus genome provides insights into paclitaxel biosynthesis.</title>
        <authorList>
            <person name="Xiong X."/>
            <person name="Gou J."/>
            <person name="Liao Q."/>
            <person name="Li Y."/>
            <person name="Zhou Q."/>
            <person name="Bi G."/>
            <person name="Li C."/>
            <person name="Du R."/>
            <person name="Wang X."/>
            <person name="Sun T."/>
            <person name="Guo L."/>
            <person name="Liang H."/>
            <person name="Lu P."/>
            <person name="Wu Y."/>
            <person name="Zhang Z."/>
            <person name="Ro D.K."/>
            <person name="Shang Y."/>
            <person name="Huang S."/>
            <person name="Yan J."/>
        </authorList>
    </citation>
    <scope>NUCLEOTIDE SEQUENCE [LARGE SCALE GENOMIC DNA]</scope>
    <source>
        <strain evidence="1">Ta-2019</strain>
    </source>
</reference>
<gene>
    <name evidence="1" type="ORF">KI387_040675</name>
</gene>
<feature type="non-terminal residue" evidence="1">
    <location>
        <position position="1"/>
    </location>
</feature>
<organism evidence="1 2">
    <name type="scientific">Taxus chinensis</name>
    <name type="common">Chinese yew</name>
    <name type="synonym">Taxus wallichiana var. chinensis</name>
    <dbReference type="NCBI Taxonomy" id="29808"/>
    <lineage>
        <taxon>Eukaryota</taxon>
        <taxon>Viridiplantae</taxon>
        <taxon>Streptophyta</taxon>
        <taxon>Embryophyta</taxon>
        <taxon>Tracheophyta</taxon>
        <taxon>Spermatophyta</taxon>
        <taxon>Pinopsida</taxon>
        <taxon>Pinidae</taxon>
        <taxon>Conifers II</taxon>
        <taxon>Cupressales</taxon>
        <taxon>Taxaceae</taxon>
        <taxon>Taxus</taxon>
    </lineage>
</organism>
<dbReference type="AlphaFoldDB" id="A0AA38C7Q0"/>
<feature type="non-terminal residue" evidence="1">
    <location>
        <position position="113"/>
    </location>
</feature>
<keyword evidence="2" id="KW-1185">Reference proteome</keyword>